<proteinExistence type="predicted"/>
<accession>H0GB69</accession>
<keyword evidence="3" id="KW-0732">Signal</keyword>
<gene>
    <name evidence="4" type="ORF">SM0020_33908</name>
</gene>
<evidence type="ECO:0000256" key="2">
    <source>
        <dbReference type="SAM" id="Phobius"/>
    </source>
</evidence>
<feature type="non-terminal residue" evidence="4">
    <location>
        <position position="201"/>
    </location>
</feature>
<sequence length="201" mass="20586">MSDRIRPKLNVLLAATLAVFLAGPVANGLAQTVQQPSSVSVDAQPPATDVPGADDPGAQPAPLEAAAGDATAGDATEVNPVLPHDLSPVGMFLAADIVVKAVMVALALASVATWAIFLVKTLELIYAKSRLKRAVAALVSANGLAEVQPKLERRAGVAGEMVAAAIDEMTRSEAVLDLAPAVGVKERVSSLLTRIEVRAGK</sequence>
<keyword evidence="2" id="KW-1133">Transmembrane helix</keyword>
<feature type="chain" id="PRO_5003533633" evidence="3">
    <location>
        <begin position="31"/>
        <end position="201"/>
    </location>
</feature>
<feature type="compositionally biased region" description="Low complexity" evidence="1">
    <location>
        <begin position="51"/>
        <end position="70"/>
    </location>
</feature>
<protein>
    <submittedName>
        <fullName evidence="4">TonB-system energizer ExbB</fullName>
    </submittedName>
</protein>
<keyword evidence="2" id="KW-0812">Transmembrane</keyword>
<feature type="transmembrane region" description="Helical" evidence="2">
    <location>
        <begin position="97"/>
        <end position="119"/>
    </location>
</feature>
<feature type="region of interest" description="Disordered" evidence="1">
    <location>
        <begin position="36"/>
        <end position="70"/>
    </location>
</feature>
<dbReference type="AlphaFoldDB" id="H0GB69"/>
<evidence type="ECO:0000313" key="5">
    <source>
        <dbReference type="Proteomes" id="UP000004038"/>
    </source>
</evidence>
<keyword evidence="2" id="KW-0472">Membrane</keyword>
<reference evidence="4 5" key="1">
    <citation type="journal article" date="2012" name="J. Bacteriol.">
        <title>Draft Genome Sequence of Sinorhizobium meliloti CCNWSX0020, a Nitrogen-Fixing Symbiont with Copper Tolerance Capability Isolated from Lead-Zinc Mine Tailings.</title>
        <authorList>
            <person name="Li Z."/>
            <person name="Ma Z."/>
            <person name="Hao X."/>
            <person name="Wei G."/>
        </authorList>
    </citation>
    <scope>NUCLEOTIDE SEQUENCE [LARGE SCALE GENOMIC DNA]</scope>
    <source>
        <strain evidence="4 5">CCNWSX0020</strain>
    </source>
</reference>
<dbReference type="EMBL" id="AGVV01000143">
    <property type="protein sequence ID" value="EHK73455.1"/>
    <property type="molecule type" value="Genomic_DNA"/>
</dbReference>
<feature type="signal peptide" evidence="3">
    <location>
        <begin position="1"/>
        <end position="30"/>
    </location>
</feature>
<organism evidence="4 5">
    <name type="scientific">Sinorhizobium meliloti CCNWSX0020</name>
    <dbReference type="NCBI Taxonomy" id="1107881"/>
    <lineage>
        <taxon>Bacteria</taxon>
        <taxon>Pseudomonadati</taxon>
        <taxon>Pseudomonadota</taxon>
        <taxon>Alphaproteobacteria</taxon>
        <taxon>Hyphomicrobiales</taxon>
        <taxon>Rhizobiaceae</taxon>
        <taxon>Sinorhizobium/Ensifer group</taxon>
        <taxon>Sinorhizobium</taxon>
    </lineage>
</organism>
<evidence type="ECO:0000256" key="1">
    <source>
        <dbReference type="SAM" id="MobiDB-lite"/>
    </source>
</evidence>
<evidence type="ECO:0000313" key="4">
    <source>
        <dbReference type="EMBL" id="EHK73455.1"/>
    </source>
</evidence>
<name>H0GB69_RHIML</name>
<dbReference type="Proteomes" id="UP000004038">
    <property type="component" value="Unassembled WGS sequence"/>
</dbReference>
<evidence type="ECO:0000256" key="3">
    <source>
        <dbReference type="SAM" id="SignalP"/>
    </source>
</evidence>